<feature type="compositionally biased region" description="Polar residues" evidence="1">
    <location>
        <begin position="229"/>
        <end position="246"/>
    </location>
</feature>
<evidence type="ECO:0000313" key="3">
    <source>
        <dbReference type="Proteomes" id="UP000521872"/>
    </source>
</evidence>
<protein>
    <submittedName>
        <fullName evidence="2">Uncharacterized protein</fullName>
    </submittedName>
</protein>
<feature type="compositionally biased region" description="Polar residues" evidence="1">
    <location>
        <begin position="131"/>
        <end position="145"/>
    </location>
</feature>
<reference evidence="2 3" key="1">
    <citation type="submission" date="2019-12" db="EMBL/GenBank/DDBJ databases">
        <authorList>
            <person name="Floudas D."/>
            <person name="Bentzer J."/>
            <person name="Ahren D."/>
            <person name="Johansson T."/>
            <person name="Persson P."/>
            <person name="Tunlid A."/>
        </authorList>
    </citation>
    <scope>NUCLEOTIDE SEQUENCE [LARGE SCALE GENOMIC DNA]</scope>
    <source>
        <strain evidence="2 3">CBS 102.39</strain>
    </source>
</reference>
<feature type="compositionally biased region" description="Basic and acidic residues" evidence="1">
    <location>
        <begin position="278"/>
        <end position="292"/>
    </location>
</feature>
<proteinExistence type="predicted"/>
<dbReference type="Proteomes" id="UP000521872">
    <property type="component" value="Unassembled WGS sequence"/>
</dbReference>
<feature type="compositionally biased region" description="Basic and acidic residues" evidence="1">
    <location>
        <begin position="795"/>
        <end position="814"/>
    </location>
</feature>
<feature type="compositionally biased region" description="Basic and acidic residues" evidence="1">
    <location>
        <begin position="417"/>
        <end position="486"/>
    </location>
</feature>
<feature type="compositionally biased region" description="Polar residues" evidence="1">
    <location>
        <begin position="1071"/>
        <end position="1100"/>
    </location>
</feature>
<accession>A0A8H4VQS8</accession>
<feature type="compositionally biased region" description="Acidic residues" evidence="1">
    <location>
        <begin position="1"/>
        <end position="16"/>
    </location>
</feature>
<feature type="compositionally biased region" description="Polar residues" evidence="1">
    <location>
        <begin position="1023"/>
        <end position="1044"/>
    </location>
</feature>
<dbReference type="AlphaFoldDB" id="A0A8H4VQS8"/>
<dbReference type="EMBL" id="JAACJL010000031">
    <property type="protein sequence ID" value="KAF4616935.1"/>
    <property type="molecule type" value="Genomic_DNA"/>
</dbReference>
<feature type="region of interest" description="Disordered" evidence="1">
    <location>
        <begin position="1"/>
        <end position="496"/>
    </location>
</feature>
<feature type="compositionally biased region" description="Pro residues" evidence="1">
    <location>
        <begin position="923"/>
        <end position="938"/>
    </location>
</feature>
<feature type="compositionally biased region" description="Basic and acidic residues" evidence="1">
    <location>
        <begin position="1217"/>
        <end position="1236"/>
    </location>
</feature>
<feature type="compositionally biased region" description="Basic and acidic residues" evidence="1">
    <location>
        <begin position="824"/>
        <end position="835"/>
    </location>
</feature>
<feature type="compositionally biased region" description="Basic and acidic residues" evidence="1">
    <location>
        <begin position="1045"/>
        <end position="1064"/>
    </location>
</feature>
<feature type="compositionally biased region" description="Basic and acidic residues" evidence="1">
    <location>
        <begin position="184"/>
        <end position="209"/>
    </location>
</feature>
<feature type="compositionally biased region" description="Basic residues" evidence="1">
    <location>
        <begin position="1252"/>
        <end position="1267"/>
    </location>
</feature>
<feature type="compositionally biased region" description="Basic and acidic residues" evidence="1">
    <location>
        <begin position="74"/>
        <end position="90"/>
    </location>
</feature>
<feature type="compositionally biased region" description="Basic and acidic residues" evidence="1">
    <location>
        <begin position="745"/>
        <end position="756"/>
    </location>
</feature>
<comment type="caution">
    <text evidence="2">The sequence shown here is derived from an EMBL/GenBank/DDBJ whole genome shotgun (WGS) entry which is preliminary data.</text>
</comment>
<feature type="compositionally biased region" description="Basic and acidic residues" evidence="1">
    <location>
        <begin position="959"/>
        <end position="969"/>
    </location>
</feature>
<evidence type="ECO:0000313" key="2">
    <source>
        <dbReference type="EMBL" id="KAF4616935.1"/>
    </source>
</evidence>
<name>A0A8H4VQS8_9AGAR</name>
<feature type="region of interest" description="Disordered" evidence="1">
    <location>
        <begin position="553"/>
        <end position="1267"/>
    </location>
</feature>
<feature type="compositionally biased region" description="Pro residues" evidence="1">
    <location>
        <begin position="863"/>
        <end position="875"/>
    </location>
</feature>
<feature type="compositionally biased region" description="Polar residues" evidence="1">
    <location>
        <begin position="57"/>
        <end position="72"/>
    </location>
</feature>
<sequence>MDIDNEAVDWEYDDDLPPVSRNSSYEQVAQVGHGDADDVEDYVSLGEDDEDQGYFYQHQNLPETDPSTNVAQATKEDSERPHSAQARDDTTGANNATRARYRSREDDRGARSRNRGRRMSSESPYRRGSSNRHASPQRSQQNSARITHALPPKPSTQVFYIPPSHSSKIEAVGMTSLSPPSRSAIREGKKSNGASTKRDISPDISDHRERRYPRQGADIPNHNREFPETSRNIPVSNTSTSNLDTSQSRRRRASPSGNMPLIPNSNASHSQTSRSHRERQYSRPENGREDLSRPSSPGANGLSYKDRHYVPSSSADVRMVERPEDVPLPSKSRYDRSPSSPPRQRRRPRSISPLPDDIRGSNYPSREKGYDSFRGSERLRGRDGIINEPDTMREAPQMSHDAGRRWSAPRRGPPVDVARDERGLRVPPDRPPHEDYTYDQRYIDDRNRPDYKRRDNSREPEREREPEHARPSERTTRRERPIDNRDFIPSPSTLSASYPPPIAFVSTPAMFTHSSSIPSGCMAGVSCCSFISWYRSPPPPRERDARHDYGHRQGAVAYPPAGASSNYRDRPSRDAYPSASLQHGHQVPLASPITRDYDRLPEPPMGQPSRYDERDHQRRRREPSPENTNLPRRPNVYPDEPTNARYPDRNMTAAPTMRDRSPPPPESASARKRQPLPPQTKIFQSASSSGSSLRRDAPPHIVTGTVQLSTGWADKDPNVPRAPRQRDELVRRPSPAQRPPPPVDTKMDVDHEDRPKSSGRPSPYDQRAEMEARISHAEANARPRPHPGGPPPRAKYPERRNEDADPGPGRRNEVRSMNNGPPPREFRNRPEDAPRKSGPGSGYAPVSGTNNVPIGVRHTHLPLEPPAVTAPPPVEAPQKVEPYVHPPLHYDPRARPPSSLLINPPKLRDGKQAYERPANTPLPFNPSLPPKPDTAPPPDRTDAQSATTTAPESQPAENPKSRRESRFSAREIAAPSTIAPKTNTREEENSVIVPPVSTRKQRSSSPSGEGPPTTANRYERTMAPSNGQMSKGSQEPNSSMQAPQRQEKRVAESTSNDRKPENDARVPPSPALQSERQPQQPTPLASVASESTASLESSVKSRQRRPNSRWGDNDNNNNARRPADLKSTPSSSNLSARMSIDPPPSLARRMSEADTRAGGQNNSNNRADVSMSASSSQNEVITFRDRVATQSRPSLLERMKPLLPPADTQLQSQPQTLRDRLVPSKRDRHDMLDDGHAQNGSYDGDDGNDNKRARRRNVRTRRGGGRR</sequence>
<feature type="compositionally biased region" description="Low complexity" evidence="1">
    <location>
        <begin position="1003"/>
        <end position="1012"/>
    </location>
</feature>
<gene>
    <name evidence="2" type="ORF">D9613_008705</name>
</gene>
<evidence type="ECO:0000256" key="1">
    <source>
        <dbReference type="SAM" id="MobiDB-lite"/>
    </source>
</evidence>
<feature type="compositionally biased region" description="Basic and acidic residues" evidence="1">
    <location>
        <begin position="766"/>
        <end position="781"/>
    </location>
</feature>
<keyword evidence="3" id="KW-1185">Reference proteome</keyword>
<feature type="compositionally biased region" description="Polar residues" evidence="1">
    <location>
        <begin position="1158"/>
        <end position="1180"/>
    </location>
</feature>
<feature type="compositionally biased region" description="Polar residues" evidence="1">
    <location>
        <begin position="1127"/>
        <end position="1136"/>
    </location>
</feature>
<feature type="compositionally biased region" description="Basic and acidic residues" evidence="1">
    <location>
        <begin position="713"/>
        <end position="731"/>
    </location>
</feature>
<feature type="compositionally biased region" description="Polar residues" evidence="1">
    <location>
        <begin position="263"/>
        <end position="273"/>
    </location>
</feature>
<feature type="compositionally biased region" description="Acidic residues" evidence="1">
    <location>
        <begin position="37"/>
        <end position="52"/>
    </location>
</feature>
<feature type="compositionally biased region" description="Basic and acidic residues" evidence="1">
    <location>
        <begin position="365"/>
        <end position="393"/>
    </location>
</feature>
<feature type="compositionally biased region" description="Polar residues" evidence="1">
    <location>
        <begin position="943"/>
        <end position="956"/>
    </location>
</feature>
<organism evidence="2 3">
    <name type="scientific">Agrocybe pediades</name>
    <dbReference type="NCBI Taxonomy" id="84607"/>
    <lineage>
        <taxon>Eukaryota</taxon>
        <taxon>Fungi</taxon>
        <taxon>Dikarya</taxon>
        <taxon>Basidiomycota</taxon>
        <taxon>Agaricomycotina</taxon>
        <taxon>Agaricomycetes</taxon>
        <taxon>Agaricomycetidae</taxon>
        <taxon>Agaricales</taxon>
        <taxon>Agaricineae</taxon>
        <taxon>Strophariaceae</taxon>
        <taxon>Agrocybe</taxon>
    </lineage>
</organism>